<comment type="similarity">
    <text evidence="2">Belongs to the bacterial solute-binding protein 8 family.</text>
</comment>
<evidence type="ECO:0000256" key="3">
    <source>
        <dbReference type="ARBA" id="ARBA00022448"/>
    </source>
</evidence>
<evidence type="ECO:0000256" key="4">
    <source>
        <dbReference type="ARBA" id="ARBA00022496"/>
    </source>
</evidence>
<dbReference type="Pfam" id="PF01497">
    <property type="entry name" value="Peripla_BP_2"/>
    <property type="match status" value="1"/>
</dbReference>
<protein>
    <submittedName>
        <fullName evidence="9">Fe(3+)-hydroxamate ABC transporter substrate-binding protein FhuD</fullName>
    </submittedName>
    <submittedName>
        <fullName evidence="8">Iron siderophore ABC transporter substrate-binding protein</fullName>
    </submittedName>
</protein>
<dbReference type="Proteomes" id="UP000243750">
    <property type="component" value="Unassembled WGS sequence"/>
</dbReference>
<dbReference type="PANTHER" id="PTHR30532:SF1">
    <property type="entry name" value="IRON(3+)-HYDROXAMATE-BINDING PROTEIN FHUD"/>
    <property type="match status" value="1"/>
</dbReference>
<dbReference type="Gene3D" id="3.40.50.1980">
    <property type="entry name" value="Nitrogenase molybdenum iron protein domain"/>
    <property type="match status" value="2"/>
</dbReference>
<dbReference type="PANTHER" id="PTHR30532">
    <property type="entry name" value="IRON III DICITRATE-BINDING PERIPLASMIC PROTEIN"/>
    <property type="match status" value="1"/>
</dbReference>
<keyword evidence="3" id="KW-0813">Transport</keyword>
<dbReference type="CDD" id="cd01146">
    <property type="entry name" value="FhuD"/>
    <property type="match status" value="1"/>
</dbReference>
<evidence type="ECO:0000313" key="10">
    <source>
        <dbReference type="Proteomes" id="UP000243750"/>
    </source>
</evidence>
<dbReference type="EMBL" id="CP033116">
    <property type="protein sequence ID" value="QFY55236.1"/>
    <property type="molecule type" value="Genomic_DNA"/>
</dbReference>
<evidence type="ECO:0000256" key="1">
    <source>
        <dbReference type="ARBA" id="ARBA00004196"/>
    </source>
</evidence>
<dbReference type="RefSeq" id="WP_096345487.1">
    <property type="nucleotide sequence ID" value="NZ_CP033116.1"/>
</dbReference>
<evidence type="ECO:0000259" key="7">
    <source>
        <dbReference type="PROSITE" id="PS50983"/>
    </source>
</evidence>
<dbReference type="PRINTS" id="PR01715">
    <property type="entry name" value="FERRIBNDNGPP"/>
</dbReference>
<comment type="subcellular location">
    <subcellularLocation>
        <location evidence="1">Cell envelope</location>
    </subcellularLocation>
</comment>
<keyword evidence="5 6" id="KW-0732">Signal</keyword>
<dbReference type="GO" id="GO:0030288">
    <property type="term" value="C:outer membrane-bounded periplasmic space"/>
    <property type="evidence" value="ECO:0007669"/>
    <property type="project" value="TreeGrafter"/>
</dbReference>
<dbReference type="EMBL" id="NWMT01000063">
    <property type="protein sequence ID" value="PCD00533.1"/>
    <property type="molecule type" value="Genomic_DNA"/>
</dbReference>
<dbReference type="SUPFAM" id="SSF53807">
    <property type="entry name" value="Helical backbone' metal receptor"/>
    <property type="match status" value="1"/>
</dbReference>
<feature type="signal peptide" evidence="6">
    <location>
        <begin position="1"/>
        <end position="22"/>
    </location>
</feature>
<gene>
    <name evidence="9" type="primary">fhuD</name>
    <name evidence="8" type="ORF">CO192_04920</name>
    <name evidence="9" type="ORF">EAO82_01885</name>
</gene>
<keyword evidence="11" id="KW-1185">Reference proteome</keyword>
<dbReference type="AlphaFoldDB" id="A0AA91Z6Z6"/>
<reference evidence="8 10" key="1">
    <citation type="submission" date="2017-09" db="EMBL/GenBank/DDBJ databases">
        <title>Bacterial and phytoplankton interrelationship in Kongsfjorden, an Arctic fjord.</title>
        <authorList>
            <person name="Sinha R."/>
            <person name="Krishnan K."/>
        </authorList>
    </citation>
    <scope>NUCLEOTIDE SEQUENCE [LARGE SCALE GENOMIC DNA]</scope>
    <source>
        <strain evidence="8 10">58</strain>
    </source>
</reference>
<evidence type="ECO:0000256" key="2">
    <source>
        <dbReference type="ARBA" id="ARBA00008814"/>
    </source>
</evidence>
<evidence type="ECO:0000256" key="5">
    <source>
        <dbReference type="ARBA" id="ARBA00022729"/>
    </source>
</evidence>
<keyword evidence="4" id="KW-0410">Iron transport</keyword>
<keyword evidence="4" id="KW-0406">Ion transport</keyword>
<dbReference type="PROSITE" id="PS50983">
    <property type="entry name" value="FE_B12_PBP"/>
    <property type="match status" value="1"/>
</dbReference>
<accession>A0AA91Z6Z6</accession>
<proteinExistence type="inferred from homology"/>
<evidence type="ECO:0000313" key="11">
    <source>
        <dbReference type="Proteomes" id="UP000344571"/>
    </source>
</evidence>
<evidence type="ECO:0000313" key="9">
    <source>
        <dbReference type="EMBL" id="QFY55236.1"/>
    </source>
</evidence>
<organism evidence="8 10">
    <name type="scientific">Halopseudomonas pelagia</name>
    <dbReference type="NCBI Taxonomy" id="553151"/>
    <lineage>
        <taxon>Bacteria</taxon>
        <taxon>Pseudomonadati</taxon>
        <taxon>Pseudomonadota</taxon>
        <taxon>Gammaproteobacteria</taxon>
        <taxon>Pseudomonadales</taxon>
        <taxon>Pseudomonadaceae</taxon>
        <taxon>Halopseudomonas</taxon>
    </lineage>
</organism>
<evidence type="ECO:0000313" key="8">
    <source>
        <dbReference type="EMBL" id="PCD00533.1"/>
    </source>
</evidence>
<sequence length="292" mass="31834">MTPLRSLLLALCLALSGTGMMAAPASGAPAAERIAVIDWGLAETLLGIGVTPLAVADLDNYRRWVSEPVMPDAVHDLGLRTEPNLELLAQLNPALILITPQFEGLRAKLEHIAPVKSLSIYRPESDPYDNAVQVTRELAALTGHQAEAEALIMQLDSQQAALRKRLKSQPQPPLLLVSFIDDRHVRVSGGSSLFSAVLKRLGLTNAWAGTDNYWGYAQVGIEQLATQPDATLIKLLPMPLDADRALQRSVLWQAMPFVRAGRVHAFAPTWQYGGLLSAQRFARLLEEALLDE</sequence>
<reference evidence="9 11" key="2">
    <citation type="submission" date="2018-10" db="EMBL/GenBank/DDBJ databases">
        <title>Complete genome sequence of Pseudomonas pelagia strain Kongs-67.</title>
        <authorList>
            <person name="Sinha R.K."/>
            <person name="Krishnan K."/>
        </authorList>
    </citation>
    <scope>NUCLEOTIDE SEQUENCE [LARGE SCALE GENOMIC DNA]</scope>
    <source>
        <strain evidence="9 11">Kongs-67</strain>
    </source>
</reference>
<keyword evidence="4" id="KW-0408">Iron</keyword>
<feature type="chain" id="PRO_5041739269" evidence="6">
    <location>
        <begin position="23"/>
        <end position="292"/>
    </location>
</feature>
<dbReference type="InterPro" id="IPR002491">
    <property type="entry name" value="ABC_transptr_periplasmic_BD"/>
</dbReference>
<dbReference type="Proteomes" id="UP000344571">
    <property type="component" value="Chromosome"/>
</dbReference>
<name>A0AA91Z6Z6_9GAMM</name>
<feature type="domain" description="Fe/B12 periplasmic-binding" evidence="7">
    <location>
        <begin position="33"/>
        <end position="292"/>
    </location>
</feature>
<dbReference type="NCBIfam" id="NF007864">
    <property type="entry name" value="PRK10576.1"/>
    <property type="match status" value="1"/>
</dbReference>
<dbReference type="InterPro" id="IPR051313">
    <property type="entry name" value="Bact_iron-sidero_bind"/>
</dbReference>
<evidence type="ECO:0000256" key="6">
    <source>
        <dbReference type="SAM" id="SignalP"/>
    </source>
</evidence>
<dbReference type="GO" id="GO:1901678">
    <property type="term" value="P:iron coordination entity transport"/>
    <property type="evidence" value="ECO:0007669"/>
    <property type="project" value="UniProtKB-ARBA"/>
</dbReference>